<keyword evidence="5" id="KW-0846">Cobalamin</keyword>
<feature type="domain" description="TSCPD" evidence="15">
    <location>
        <begin position="66"/>
        <end position="168"/>
    </location>
</feature>
<dbReference type="PANTHER" id="PTHR43371">
    <property type="entry name" value="VITAMIN B12-DEPENDENT RIBONUCLEOTIDE REDUCTASE"/>
    <property type="match status" value="1"/>
</dbReference>
<dbReference type="InterPro" id="IPR000788">
    <property type="entry name" value="RNR_lg_C"/>
</dbReference>
<dbReference type="AlphaFoldDB" id="X1C795"/>
<evidence type="ECO:0000256" key="9">
    <source>
        <dbReference type="ARBA" id="ARBA00023285"/>
    </source>
</evidence>
<feature type="compositionally biased region" description="Basic and acidic residues" evidence="13">
    <location>
        <begin position="187"/>
        <end position="207"/>
    </location>
</feature>
<dbReference type="GO" id="GO:0004748">
    <property type="term" value="F:ribonucleoside-diphosphate reductase activity, thioredoxin disulfide as acceptor"/>
    <property type="evidence" value="ECO:0007669"/>
    <property type="project" value="UniProtKB-EC"/>
</dbReference>
<feature type="region of interest" description="Disordered" evidence="13">
    <location>
        <begin position="182"/>
        <end position="211"/>
    </location>
</feature>
<dbReference type="InterPro" id="IPR024434">
    <property type="entry name" value="TSCPD_dom"/>
</dbReference>
<dbReference type="GO" id="GO:0031419">
    <property type="term" value="F:cobalamin binding"/>
    <property type="evidence" value="ECO:0007669"/>
    <property type="project" value="UniProtKB-KW"/>
</dbReference>
<organism evidence="16">
    <name type="scientific">marine sediment metagenome</name>
    <dbReference type="NCBI Taxonomy" id="412755"/>
    <lineage>
        <taxon>unclassified sequences</taxon>
        <taxon>metagenomes</taxon>
        <taxon>ecological metagenomes</taxon>
    </lineage>
</organism>
<reference evidence="16" key="1">
    <citation type="journal article" date="2014" name="Front. Microbiol.">
        <title>High frequency of phylogenetically diverse reductive dehalogenase-homologous genes in deep subseafloor sedimentary metagenomes.</title>
        <authorList>
            <person name="Kawai M."/>
            <person name="Futagami T."/>
            <person name="Toyoda A."/>
            <person name="Takaki Y."/>
            <person name="Nishi S."/>
            <person name="Hori S."/>
            <person name="Arai W."/>
            <person name="Tsubouchi T."/>
            <person name="Morono Y."/>
            <person name="Uchiyama I."/>
            <person name="Ito T."/>
            <person name="Fujiyama A."/>
            <person name="Inagaki F."/>
            <person name="Takami H."/>
        </authorList>
    </citation>
    <scope>NUCLEOTIDE SEQUENCE</scope>
    <source>
        <strain evidence="16">Expedition CK06-06</strain>
    </source>
</reference>
<dbReference type="Pfam" id="PF12637">
    <property type="entry name" value="TSCPD"/>
    <property type="match status" value="1"/>
</dbReference>
<evidence type="ECO:0000256" key="2">
    <source>
        <dbReference type="ARBA" id="ARBA00007405"/>
    </source>
</evidence>
<protein>
    <recommendedName>
        <fullName evidence="4">Vitamin B12-dependent ribonucleotide reductase</fullName>
        <ecNumber evidence="3">1.17.4.1</ecNumber>
    </recommendedName>
    <alternativeName>
        <fullName evidence="11">Ribonucleoside-diphosphate reductase NrdJ</fullName>
    </alternativeName>
</protein>
<evidence type="ECO:0000256" key="1">
    <source>
        <dbReference type="ARBA" id="ARBA00001922"/>
    </source>
</evidence>
<comment type="cofactor">
    <cofactor evidence="1">
        <name>adenosylcob(III)alamin</name>
        <dbReference type="ChEBI" id="CHEBI:18408"/>
    </cofactor>
</comment>
<dbReference type="Gene3D" id="3.20.70.20">
    <property type="match status" value="1"/>
</dbReference>
<dbReference type="GO" id="GO:0071897">
    <property type="term" value="P:DNA biosynthetic process"/>
    <property type="evidence" value="ECO:0007669"/>
    <property type="project" value="UniProtKB-KW"/>
</dbReference>
<comment type="caution">
    <text evidence="16">The sequence shown here is derived from an EMBL/GenBank/DDBJ whole genome shotgun (WGS) entry which is preliminary data.</text>
</comment>
<keyword evidence="8" id="KW-0560">Oxidoreductase</keyword>
<comment type="similarity">
    <text evidence="2">Belongs to the ribonucleoside diphosphate reductase class-2 family.</text>
</comment>
<feature type="domain" description="Ribonucleotide reductase large subunit C-terminal" evidence="14">
    <location>
        <begin position="1"/>
        <end position="40"/>
    </location>
</feature>
<keyword evidence="7" id="KW-0547">Nucleotide-binding</keyword>
<comment type="function">
    <text evidence="10">Catalyzes the reduction of ribonucleotides to deoxyribonucleotides. May function to provide a pool of deoxyribonucleotide precursors for DNA repair during oxygen limitation and/or for immediate growth after restoration of oxygen.</text>
</comment>
<evidence type="ECO:0000256" key="11">
    <source>
        <dbReference type="ARBA" id="ARBA00033050"/>
    </source>
</evidence>
<evidence type="ECO:0000256" key="8">
    <source>
        <dbReference type="ARBA" id="ARBA00023002"/>
    </source>
</evidence>
<evidence type="ECO:0000256" key="3">
    <source>
        <dbReference type="ARBA" id="ARBA00012274"/>
    </source>
</evidence>
<dbReference type="GO" id="GO:0000166">
    <property type="term" value="F:nucleotide binding"/>
    <property type="evidence" value="ECO:0007669"/>
    <property type="project" value="UniProtKB-KW"/>
</dbReference>
<proteinExistence type="inferred from homology"/>
<dbReference type="Pfam" id="PF02867">
    <property type="entry name" value="Ribonuc_red_lgC"/>
    <property type="match status" value="1"/>
</dbReference>
<dbReference type="EC" id="1.17.4.1" evidence="3"/>
<sequence>PFISGGISKTVNMPNNTTREEIMDTYMKAWEMGIKCVSVYRDGSKGSQPITTVKEKRSRATRVRMPDDADSIRHKFTVNGMDVIVQCGKYPDESLGEIFVTAAQQGSTMRGLLDSWAITFSVALQYGVPLKELIKKFHNTQFEPHGFTGKTDIPFCSSITDYVVRFLSSKFLSENEIKSIGLNRNGNPKETKEKMSKDKNRNNKEVAEQQGETKATGTICGMCGSQMHDNGSCKFCPRCGNTTGCS</sequence>
<dbReference type="SUPFAM" id="SSF51998">
    <property type="entry name" value="PFL-like glycyl radical enzymes"/>
    <property type="match status" value="1"/>
</dbReference>
<evidence type="ECO:0000259" key="15">
    <source>
        <dbReference type="Pfam" id="PF12637"/>
    </source>
</evidence>
<evidence type="ECO:0000256" key="5">
    <source>
        <dbReference type="ARBA" id="ARBA00022628"/>
    </source>
</evidence>
<dbReference type="InterPro" id="IPR050862">
    <property type="entry name" value="RdRp_reductase_class-2"/>
</dbReference>
<evidence type="ECO:0000256" key="4">
    <source>
        <dbReference type="ARBA" id="ARBA00014409"/>
    </source>
</evidence>
<feature type="non-terminal residue" evidence="16">
    <location>
        <position position="1"/>
    </location>
</feature>
<evidence type="ECO:0000256" key="6">
    <source>
        <dbReference type="ARBA" id="ARBA00022634"/>
    </source>
</evidence>
<gene>
    <name evidence="16" type="ORF">S01H4_42601</name>
</gene>
<evidence type="ECO:0000256" key="13">
    <source>
        <dbReference type="SAM" id="MobiDB-lite"/>
    </source>
</evidence>
<evidence type="ECO:0000256" key="10">
    <source>
        <dbReference type="ARBA" id="ARBA00025437"/>
    </source>
</evidence>
<keyword evidence="6" id="KW-0237">DNA synthesis</keyword>
<dbReference type="PANTHER" id="PTHR43371:SF1">
    <property type="entry name" value="RIBONUCLEOSIDE-DIPHOSPHATE REDUCTASE"/>
    <property type="match status" value="1"/>
</dbReference>
<accession>X1C795</accession>
<evidence type="ECO:0000256" key="7">
    <source>
        <dbReference type="ARBA" id="ARBA00022741"/>
    </source>
</evidence>
<evidence type="ECO:0000259" key="14">
    <source>
        <dbReference type="Pfam" id="PF02867"/>
    </source>
</evidence>
<name>X1C795_9ZZZZ</name>
<dbReference type="EMBL" id="BART01023411">
    <property type="protein sequence ID" value="GAG92263.1"/>
    <property type="molecule type" value="Genomic_DNA"/>
</dbReference>
<evidence type="ECO:0000256" key="12">
    <source>
        <dbReference type="ARBA" id="ARBA00047754"/>
    </source>
</evidence>
<evidence type="ECO:0000313" key="16">
    <source>
        <dbReference type="EMBL" id="GAG92263.1"/>
    </source>
</evidence>
<comment type="catalytic activity">
    <reaction evidence="12">
        <text>a 2'-deoxyribonucleoside 5'-diphosphate + [thioredoxin]-disulfide + H2O = a ribonucleoside 5'-diphosphate + [thioredoxin]-dithiol</text>
        <dbReference type="Rhea" id="RHEA:23252"/>
        <dbReference type="Rhea" id="RHEA-COMP:10698"/>
        <dbReference type="Rhea" id="RHEA-COMP:10700"/>
        <dbReference type="ChEBI" id="CHEBI:15377"/>
        <dbReference type="ChEBI" id="CHEBI:29950"/>
        <dbReference type="ChEBI" id="CHEBI:50058"/>
        <dbReference type="ChEBI" id="CHEBI:57930"/>
        <dbReference type="ChEBI" id="CHEBI:73316"/>
        <dbReference type="EC" id="1.17.4.1"/>
    </reaction>
</comment>
<keyword evidence="9" id="KW-0170">Cobalt</keyword>